<organism evidence="2 3">
    <name type="scientific">Oikopleura dioica</name>
    <name type="common">Tunicate</name>
    <dbReference type="NCBI Taxonomy" id="34765"/>
    <lineage>
        <taxon>Eukaryota</taxon>
        <taxon>Metazoa</taxon>
        <taxon>Chordata</taxon>
        <taxon>Tunicata</taxon>
        <taxon>Appendicularia</taxon>
        <taxon>Copelata</taxon>
        <taxon>Oikopleuridae</taxon>
        <taxon>Oikopleura</taxon>
    </lineage>
</organism>
<evidence type="ECO:0000313" key="3">
    <source>
        <dbReference type="Proteomes" id="UP001158576"/>
    </source>
</evidence>
<name>A0ABN7RWH0_OIKDI</name>
<evidence type="ECO:0000313" key="2">
    <source>
        <dbReference type="EMBL" id="CAG5087757.1"/>
    </source>
</evidence>
<proteinExistence type="predicted"/>
<dbReference type="PANTHER" id="PTHR46088">
    <property type="entry name" value="TUBULIN--TYROSINE LIGASE-LIKE PROTEIN 12"/>
    <property type="match status" value="1"/>
</dbReference>
<dbReference type="InterPro" id="IPR057954">
    <property type="entry name" value="SET_TTL12"/>
</dbReference>
<reference evidence="2 3" key="1">
    <citation type="submission" date="2021-04" db="EMBL/GenBank/DDBJ databases">
        <authorList>
            <person name="Bliznina A."/>
        </authorList>
    </citation>
    <scope>NUCLEOTIDE SEQUENCE [LARGE SCALE GENOMIC DNA]</scope>
</reference>
<dbReference type="Pfam" id="PF25556">
    <property type="entry name" value="SET_TTL"/>
    <property type="match status" value="1"/>
</dbReference>
<dbReference type="InterPro" id="IPR004344">
    <property type="entry name" value="TTL/TTLL_fam"/>
</dbReference>
<dbReference type="Gene3D" id="3.30.470.20">
    <property type="entry name" value="ATP-grasp fold, B domain"/>
    <property type="match status" value="1"/>
</dbReference>
<dbReference type="InterPro" id="IPR027749">
    <property type="entry name" value="TTLL12"/>
</dbReference>
<dbReference type="Pfam" id="PF03133">
    <property type="entry name" value="TTL"/>
    <property type="match status" value="1"/>
</dbReference>
<feature type="domain" description="Tubulin--tyrosine ligase-like protein 12 SET-like" evidence="1">
    <location>
        <begin position="67"/>
        <end position="125"/>
    </location>
</feature>
<sequence>MSQDHNNEDNEEYQQFLASNLDQLESLGIPSYFWKALQKKVSTESFDGGSKFMLTHVAEDDSGIPVDSNYKVVVCDEEGLDHEDPEQIYLIDHACTWRSKEELRYYLDNMEGLQDRLAGILNVSTSDYDCATEICNRSYTRSGTYPYPNEPTFDKSIASSDKTHFTAPEENDADVQRESSAPLAIYSDIKSLVEADSNIFTIVSEPEDADVIWQADHWKNFDELRPDQLVSQFPNEHLLTTKVCLSEVAKRLRQRNRQHPSWFSQSFDLKSEIETFVAQYNKNEAEDADNTWILKAWNFAHGTSALISRDLLELVRHHECSVPYLVQKYIDRPILLPNNDALKVKFDFRYHVVVLSFKPLKAAIIKLSRFWPKFAAKPYDADSFTDLQAHLTNIAVSEERDQPWFTDFIKLFEDDTGYDWEQDVQNPTARAIKECLTAAASGDFPAGKIKQLRNSRALYGVDIMLEEGDNGIAPKILEFNFNCDCSRVSQIVPDFYDEMIDFIYRDNWDRLPHIDISD</sequence>
<evidence type="ECO:0000259" key="1">
    <source>
        <dbReference type="Pfam" id="PF25556"/>
    </source>
</evidence>
<keyword evidence="3" id="KW-1185">Reference proteome</keyword>
<protein>
    <submittedName>
        <fullName evidence="2">Oidioi.mRNA.OKI2018_I69.PAR.g11627.t1.cds</fullName>
    </submittedName>
</protein>
<dbReference type="EMBL" id="OU015568">
    <property type="protein sequence ID" value="CAG5087757.1"/>
    <property type="molecule type" value="Genomic_DNA"/>
</dbReference>
<accession>A0ABN7RWH0</accession>
<dbReference type="Proteomes" id="UP001158576">
    <property type="component" value="Chromosome PAR"/>
</dbReference>
<dbReference type="PANTHER" id="PTHR46088:SF1">
    <property type="entry name" value="TUBULIN--TYROSINE LIGASE-LIKE PROTEIN 12"/>
    <property type="match status" value="1"/>
</dbReference>
<gene>
    <name evidence="2" type="ORF">OKIOD_LOCUS3185</name>
</gene>